<comment type="caution">
    <text evidence="1">The sequence shown here is derived from an EMBL/GenBank/DDBJ whole genome shotgun (WGS) entry which is preliminary data.</text>
</comment>
<evidence type="ECO:0000313" key="2">
    <source>
        <dbReference type="Proteomes" id="UP000034705"/>
    </source>
</evidence>
<evidence type="ECO:0008006" key="3">
    <source>
        <dbReference type="Google" id="ProtNLM"/>
    </source>
</evidence>
<name>A0A0G1PF46_9BACT</name>
<sequence length="79" mass="8844">MNALPHALHATIESIKEDVIVLKLADGQTLRWPRAQVSPTVQDGDVMHLFVFPEGETDGERQRIAKEVLNEILKGDEIL</sequence>
<dbReference type="AlphaFoldDB" id="A0A0G1PF46"/>
<reference evidence="1 2" key="1">
    <citation type="journal article" date="2015" name="Nature">
        <title>rRNA introns, odd ribosomes, and small enigmatic genomes across a large radiation of phyla.</title>
        <authorList>
            <person name="Brown C.T."/>
            <person name="Hug L.A."/>
            <person name="Thomas B.C."/>
            <person name="Sharon I."/>
            <person name="Castelle C.J."/>
            <person name="Singh A."/>
            <person name="Wilkins M.J."/>
            <person name="Williams K.H."/>
            <person name="Banfield J.F."/>
        </authorList>
    </citation>
    <scope>NUCLEOTIDE SEQUENCE [LARGE SCALE GENOMIC DNA]</scope>
</reference>
<protein>
    <recommendedName>
        <fullName evidence="3">DUF3006 domain-containing protein</fullName>
    </recommendedName>
</protein>
<evidence type="ECO:0000313" key="1">
    <source>
        <dbReference type="EMBL" id="KKU31424.1"/>
    </source>
</evidence>
<dbReference type="Proteomes" id="UP000034705">
    <property type="component" value="Unassembled WGS sequence"/>
</dbReference>
<organism evidence="1 2">
    <name type="scientific">Candidatus Uhrbacteria bacterium GW2011_GWF2_46_218</name>
    <dbReference type="NCBI Taxonomy" id="1619001"/>
    <lineage>
        <taxon>Bacteria</taxon>
        <taxon>Candidatus Uhriibacteriota</taxon>
    </lineage>
</organism>
<proteinExistence type="predicted"/>
<accession>A0A0G1PF46</accession>
<gene>
    <name evidence="1" type="ORF">UX45_C0028G0005</name>
</gene>
<dbReference type="EMBL" id="LCMG01000028">
    <property type="protein sequence ID" value="KKU31424.1"/>
    <property type="molecule type" value="Genomic_DNA"/>
</dbReference>